<evidence type="ECO:0000256" key="4">
    <source>
        <dbReference type="ARBA" id="ARBA00022679"/>
    </source>
</evidence>
<evidence type="ECO:0000256" key="7">
    <source>
        <dbReference type="ARBA" id="ARBA00022840"/>
    </source>
</evidence>
<dbReference type="GO" id="GO:0000155">
    <property type="term" value="F:phosphorelay sensor kinase activity"/>
    <property type="evidence" value="ECO:0007669"/>
    <property type="project" value="InterPro"/>
</dbReference>
<evidence type="ECO:0000259" key="12">
    <source>
        <dbReference type="PROSITE" id="PS50110"/>
    </source>
</evidence>
<comment type="caution">
    <text evidence="15">The sequence shown here is derived from an EMBL/GenBank/DDBJ whole genome shotgun (WGS) entry which is preliminary data.</text>
</comment>
<dbReference type="Pfam" id="PF00989">
    <property type="entry name" value="PAS"/>
    <property type="match status" value="1"/>
</dbReference>
<evidence type="ECO:0000256" key="1">
    <source>
        <dbReference type="ARBA" id="ARBA00000085"/>
    </source>
</evidence>
<dbReference type="InterPro" id="IPR001789">
    <property type="entry name" value="Sig_transdc_resp-reg_receiver"/>
</dbReference>
<feature type="region of interest" description="Disordered" evidence="10">
    <location>
        <begin position="593"/>
        <end position="618"/>
    </location>
</feature>
<organism evidence="15 16">
    <name type="scientific">Enhygromyxa salina</name>
    <dbReference type="NCBI Taxonomy" id="215803"/>
    <lineage>
        <taxon>Bacteria</taxon>
        <taxon>Pseudomonadati</taxon>
        <taxon>Myxococcota</taxon>
        <taxon>Polyangia</taxon>
        <taxon>Nannocystales</taxon>
        <taxon>Nannocystaceae</taxon>
        <taxon>Enhygromyxa</taxon>
    </lineage>
</organism>
<dbReference type="InterPro" id="IPR003594">
    <property type="entry name" value="HATPase_dom"/>
</dbReference>
<evidence type="ECO:0000256" key="3">
    <source>
        <dbReference type="ARBA" id="ARBA00022553"/>
    </source>
</evidence>
<evidence type="ECO:0000313" key="15">
    <source>
        <dbReference type="EMBL" id="PRP90166.1"/>
    </source>
</evidence>
<dbReference type="InterPro" id="IPR013767">
    <property type="entry name" value="PAS_fold"/>
</dbReference>
<dbReference type="Proteomes" id="UP000237968">
    <property type="component" value="Unassembled WGS sequence"/>
</dbReference>
<comment type="catalytic activity">
    <reaction evidence="1">
        <text>ATP + protein L-histidine = ADP + protein N-phospho-L-histidine.</text>
        <dbReference type="EC" id="2.7.13.3"/>
    </reaction>
</comment>
<dbReference type="InterPro" id="IPR000700">
    <property type="entry name" value="PAS-assoc_C"/>
</dbReference>
<dbReference type="SUPFAM" id="SSF55785">
    <property type="entry name" value="PYP-like sensor domain (PAS domain)"/>
    <property type="match status" value="1"/>
</dbReference>
<evidence type="ECO:0000256" key="9">
    <source>
        <dbReference type="PROSITE-ProRule" id="PRU00169"/>
    </source>
</evidence>
<dbReference type="Gene3D" id="3.40.50.2300">
    <property type="match status" value="1"/>
</dbReference>
<dbReference type="SUPFAM" id="SSF52172">
    <property type="entry name" value="CheY-like"/>
    <property type="match status" value="1"/>
</dbReference>
<protein>
    <recommendedName>
        <fullName evidence="2">histidine kinase</fullName>
        <ecNumber evidence="2">2.7.13.3</ecNumber>
    </recommendedName>
</protein>
<dbReference type="EC" id="2.7.13.3" evidence="2"/>
<reference evidence="15 16" key="1">
    <citation type="submission" date="2018-03" db="EMBL/GenBank/DDBJ databases">
        <title>Draft Genome Sequences of the Obligatory Marine Myxobacteria Enhygromyxa salina SWB005.</title>
        <authorList>
            <person name="Poehlein A."/>
            <person name="Moghaddam J.A."/>
            <person name="Harms H."/>
            <person name="Alanjari M."/>
            <person name="Koenig G.M."/>
            <person name="Daniel R."/>
            <person name="Schaeberle T.F."/>
        </authorList>
    </citation>
    <scope>NUCLEOTIDE SEQUENCE [LARGE SCALE GENOMIC DNA]</scope>
    <source>
        <strain evidence="15 16">SWB005</strain>
    </source>
</reference>
<dbReference type="Pfam" id="PF02518">
    <property type="entry name" value="HATPase_c"/>
    <property type="match status" value="1"/>
</dbReference>
<feature type="domain" description="Response regulatory" evidence="12">
    <location>
        <begin position="482"/>
        <end position="597"/>
    </location>
</feature>
<dbReference type="GO" id="GO:0006355">
    <property type="term" value="P:regulation of DNA-templated transcription"/>
    <property type="evidence" value="ECO:0007669"/>
    <property type="project" value="InterPro"/>
</dbReference>
<dbReference type="PANTHER" id="PTHR43065:SF42">
    <property type="entry name" value="TWO-COMPONENT SENSOR PPRA"/>
    <property type="match status" value="1"/>
</dbReference>
<dbReference type="Gene3D" id="1.10.287.130">
    <property type="match status" value="1"/>
</dbReference>
<dbReference type="Pfam" id="PF00512">
    <property type="entry name" value="HisKA"/>
    <property type="match status" value="1"/>
</dbReference>
<evidence type="ECO:0000256" key="8">
    <source>
        <dbReference type="ARBA" id="ARBA00023012"/>
    </source>
</evidence>
<dbReference type="CDD" id="cd00130">
    <property type="entry name" value="PAS"/>
    <property type="match status" value="1"/>
</dbReference>
<dbReference type="SMART" id="SM00387">
    <property type="entry name" value="HATPase_c"/>
    <property type="match status" value="1"/>
</dbReference>
<dbReference type="PROSITE" id="PS50109">
    <property type="entry name" value="HIS_KIN"/>
    <property type="match status" value="1"/>
</dbReference>
<keyword evidence="7" id="KW-0067">ATP-binding</keyword>
<feature type="modified residue" description="4-aspartylphosphate" evidence="9">
    <location>
        <position position="532"/>
    </location>
</feature>
<dbReference type="PROSITE" id="PS50113">
    <property type="entry name" value="PAC"/>
    <property type="match status" value="1"/>
</dbReference>
<keyword evidence="5" id="KW-0547">Nucleotide-binding</keyword>
<dbReference type="InterPro" id="IPR000014">
    <property type="entry name" value="PAS"/>
</dbReference>
<feature type="domain" description="PAS" evidence="13">
    <location>
        <begin position="104"/>
        <end position="173"/>
    </location>
</feature>
<keyword evidence="16" id="KW-1185">Reference proteome</keyword>
<dbReference type="CDD" id="cd17546">
    <property type="entry name" value="REC_hyHK_CKI1_RcsC-like"/>
    <property type="match status" value="1"/>
</dbReference>
<dbReference type="Pfam" id="PF00072">
    <property type="entry name" value="Response_reg"/>
    <property type="match status" value="1"/>
</dbReference>
<keyword evidence="4" id="KW-0808">Transferase</keyword>
<dbReference type="NCBIfam" id="TIGR00229">
    <property type="entry name" value="sensory_box"/>
    <property type="match status" value="1"/>
</dbReference>
<dbReference type="CDD" id="cd00082">
    <property type="entry name" value="HisKA"/>
    <property type="match status" value="1"/>
</dbReference>
<sequence length="618" mass="67631">MDEAGREVGVCLLDADGSVIELDADFCHLAGLAQPAAMIGRPLHAALAWAPALPDEGPTRSRHEGKEFAVELVCRRASTAPIAYIVTARRERNESTLARQLRVARQTLDSVIEASPLAILTVDHDKRVVMWNRAAERTFGWTHEEVLGEPYPLVPADELPAFERLFDQVVLQGEGFTGVESTRVRKDGSRVDLRMHTAPLLDAEGRVTGGMALLEDLTHTRELEERVRHSQKMEAVGRLAGGIAHDFNNLLTVVIGMCDLLECDEELSPQSRAHVSEILHVGNSARELIAQLMTFSRKQVVRPRVVDLNHRLQESGKMLRHLLDKSIELQIEVARVRLPVKLDPSQFDQVLVNLAVNAADAMPRGGRLSYATSVRVLEADEAEPLEAGPHVCLTVTDTGTGIPADVLPHIFDPFFTTKAAGSGTGLGLANVYGVVRQNGGNVEVHSVEGEGTSFRVYLPLAKVPAQARSRTNKRTIPRGSERILIVEDNDSVRVTTAKLLETLGYQVNTACDGADALEMVAAGLEVDLVLSDLAMPRIGGAELVKRLHERTPELPVIIMSGNLDAVELRAEVEQGRARFLQKPVSLRQLARSTREALDARPKHNQEQRLARESGEALA</sequence>
<evidence type="ECO:0000256" key="6">
    <source>
        <dbReference type="ARBA" id="ARBA00022777"/>
    </source>
</evidence>
<dbReference type="Gene3D" id="3.30.450.20">
    <property type="entry name" value="PAS domain"/>
    <property type="match status" value="1"/>
</dbReference>
<dbReference type="SMART" id="SM00448">
    <property type="entry name" value="REC"/>
    <property type="match status" value="1"/>
</dbReference>
<dbReference type="OrthoDB" id="9761263at2"/>
<dbReference type="InterPro" id="IPR003661">
    <property type="entry name" value="HisK_dim/P_dom"/>
</dbReference>
<dbReference type="InterPro" id="IPR035965">
    <property type="entry name" value="PAS-like_dom_sf"/>
</dbReference>
<dbReference type="SMART" id="SM00091">
    <property type="entry name" value="PAS"/>
    <property type="match status" value="1"/>
</dbReference>
<accession>A0A2S9XBE5</accession>
<dbReference type="InterPro" id="IPR005467">
    <property type="entry name" value="His_kinase_dom"/>
</dbReference>
<name>A0A2S9XBE5_9BACT</name>
<dbReference type="Gene3D" id="3.30.565.10">
    <property type="entry name" value="Histidine kinase-like ATPase, C-terminal domain"/>
    <property type="match status" value="1"/>
</dbReference>
<dbReference type="SMART" id="SM00388">
    <property type="entry name" value="HisKA"/>
    <property type="match status" value="1"/>
</dbReference>
<dbReference type="AlphaFoldDB" id="A0A2S9XBE5"/>
<feature type="domain" description="PAC" evidence="14">
    <location>
        <begin position="177"/>
        <end position="229"/>
    </location>
</feature>
<evidence type="ECO:0000313" key="16">
    <source>
        <dbReference type="Proteomes" id="UP000237968"/>
    </source>
</evidence>
<dbReference type="InterPro" id="IPR011006">
    <property type="entry name" value="CheY-like_superfamily"/>
</dbReference>
<dbReference type="SUPFAM" id="SSF47384">
    <property type="entry name" value="Homodimeric domain of signal transducing histidine kinase"/>
    <property type="match status" value="1"/>
</dbReference>
<dbReference type="InterPro" id="IPR004358">
    <property type="entry name" value="Sig_transdc_His_kin-like_C"/>
</dbReference>
<dbReference type="EMBL" id="PVNK01000292">
    <property type="protein sequence ID" value="PRP90166.1"/>
    <property type="molecule type" value="Genomic_DNA"/>
</dbReference>
<dbReference type="InterPro" id="IPR036890">
    <property type="entry name" value="HATPase_C_sf"/>
</dbReference>
<evidence type="ECO:0000259" key="13">
    <source>
        <dbReference type="PROSITE" id="PS50112"/>
    </source>
</evidence>
<keyword evidence="8" id="KW-0902">Two-component regulatory system</keyword>
<evidence type="ECO:0000256" key="10">
    <source>
        <dbReference type="SAM" id="MobiDB-lite"/>
    </source>
</evidence>
<dbReference type="SUPFAM" id="SSF55874">
    <property type="entry name" value="ATPase domain of HSP90 chaperone/DNA topoisomerase II/histidine kinase"/>
    <property type="match status" value="1"/>
</dbReference>
<proteinExistence type="predicted"/>
<dbReference type="PROSITE" id="PS50110">
    <property type="entry name" value="RESPONSE_REGULATORY"/>
    <property type="match status" value="1"/>
</dbReference>
<keyword evidence="6" id="KW-0418">Kinase</keyword>
<evidence type="ECO:0000259" key="11">
    <source>
        <dbReference type="PROSITE" id="PS50109"/>
    </source>
</evidence>
<dbReference type="PANTHER" id="PTHR43065">
    <property type="entry name" value="SENSOR HISTIDINE KINASE"/>
    <property type="match status" value="1"/>
</dbReference>
<dbReference type="PROSITE" id="PS50112">
    <property type="entry name" value="PAS"/>
    <property type="match status" value="1"/>
</dbReference>
<dbReference type="GO" id="GO:0005524">
    <property type="term" value="F:ATP binding"/>
    <property type="evidence" value="ECO:0007669"/>
    <property type="project" value="UniProtKB-KW"/>
</dbReference>
<feature type="domain" description="Histidine kinase" evidence="11">
    <location>
        <begin position="242"/>
        <end position="462"/>
    </location>
</feature>
<dbReference type="RefSeq" id="WP_106395830.1">
    <property type="nucleotide sequence ID" value="NZ_PVNK01000292.1"/>
</dbReference>
<dbReference type="PRINTS" id="PR00344">
    <property type="entry name" value="BCTRLSENSOR"/>
</dbReference>
<evidence type="ECO:0000256" key="5">
    <source>
        <dbReference type="ARBA" id="ARBA00022741"/>
    </source>
</evidence>
<evidence type="ECO:0000259" key="14">
    <source>
        <dbReference type="PROSITE" id="PS50113"/>
    </source>
</evidence>
<keyword evidence="3 9" id="KW-0597">Phosphoprotein</keyword>
<evidence type="ECO:0000256" key="2">
    <source>
        <dbReference type="ARBA" id="ARBA00012438"/>
    </source>
</evidence>
<dbReference type="Pfam" id="PF13426">
    <property type="entry name" value="PAS_9"/>
    <property type="match status" value="1"/>
</dbReference>
<dbReference type="InterPro" id="IPR036097">
    <property type="entry name" value="HisK_dim/P_sf"/>
</dbReference>
<gene>
    <name evidence="15" type="ORF">ENSA5_66880</name>
</gene>